<evidence type="ECO:0000313" key="3">
    <source>
        <dbReference type="Proteomes" id="UP000607653"/>
    </source>
</evidence>
<dbReference type="PANTHER" id="PTHR36019:SF3">
    <property type="entry name" value="PLANT_PROTEIN"/>
    <property type="match status" value="1"/>
</dbReference>
<feature type="compositionally biased region" description="Basic and acidic residues" evidence="1">
    <location>
        <begin position="53"/>
        <end position="63"/>
    </location>
</feature>
<accession>A0A822XUK4</accession>
<gene>
    <name evidence="2" type="ORF">HUJ06_025513</name>
</gene>
<dbReference type="EMBL" id="DUZY01000001">
    <property type="protein sequence ID" value="DAD24050.1"/>
    <property type="molecule type" value="Genomic_DNA"/>
</dbReference>
<dbReference type="AlphaFoldDB" id="A0A822XUK4"/>
<evidence type="ECO:0000256" key="1">
    <source>
        <dbReference type="SAM" id="MobiDB-lite"/>
    </source>
</evidence>
<reference evidence="2 3" key="1">
    <citation type="journal article" date="2020" name="Mol. Biol. Evol.">
        <title>Distinct Expression and Methylation Patterns for Genes with Different Fates following a Single Whole-Genome Duplication in Flowering Plants.</title>
        <authorList>
            <person name="Shi T."/>
            <person name="Rahmani R.S."/>
            <person name="Gugger P.F."/>
            <person name="Wang M."/>
            <person name="Li H."/>
            <person name="Zhang Y."/>
            <person name="Li Z."/>
            <person name="Wang Q."/>
            <person name="Van de Peer Y."/>
            <person name="Marchal K."/>
            <person name="Chen J."/>
        </authorList>
    </citation>
    <scope>NUCLEOTIDE SEQUENCE [LARGE SCALE GENOMIC DNA]</scope>
    <source>
        <tissue evidence="2">Leaf</tissue>
    </source>
</reference>
<evidence type="ECO:0000313" key="2">
    <source>
        <dbReference type="EMBL" id="DAD24050.1"/>
    </source>
</evidence>
<dbReference type="PANTHER" id="PTHR36019">
    <property type="entry name" value="PLANT/PROTEIN"/>
    <property type="match status" value="1"/>
</dbReference>
<comment type="caution">
    <text evidence="2">The sequence shown here is derived from an EMBL/GenBank/DDBJ whole genome shotgun (WGS) entry which is preliminary data.</text>
</comment>
<protein>
    <submittedName>
        <fullName evidence="2">Uncharacterized protein</fullName>
    </submittedName>
</protein>
<keyword evidence="3" id="KW-1185">Reference proteome</keyword>
<sequence>MSLCCLSGEGSTMTEPDSEFVHEQVKPRFRLCCIGVERSWSGSLTPPPYNKIMRSESPTEMKNNRKKGHRRIHSTGAVAFGMETGTGEPRLLRSGGMRRDWSFEDLTQTRIDEGREY</sequence>
<organism evidence="2 3">
    <name type="scientific">Nelumbo nucifera</name>
    <name type="common">Sacred lotus</name>
    <dbReference type="NCBI Taxonomy" id="4432"/>
    <lineage>
        <taxon>Eukaryota</taxon>
        <taxon>Viridiplantae</taxon>
        <taxon>Streptophyta</taxon>
        <taxon>Embryophyta</taxon>
        <taxon>Tracheophyta</taxon>
        <taxon>Spermatophyta</taxon>
        <taxon>Magnoliopsida</taxon>
        <taxon>Proteales</taxon>
        <taxon>Nelumbonaceae</taxon>
        <taxon>Nelumbo</taxon>
    </lineage>
</organism>
<feature type="region of interest" description="Disordered" evidence="1">
    <location>
        <begin position="45"/>
        <end position="71"/>
    </location>
</feature>
<proteinExistence type="predicted"/>
<name>A0A822XUK4_NELNU</name>
<dbReference type="Proteomes" id="UP000607653">
    <property type="component" value="Unassembled WGS sequence"/>
</dbReference>